<accession>A0A809QWG4</accession>
<proteinExistence type="predicted"/>
<feature type="transmembrane region" description="Helical" evidence="1">
    <location>
        <begin position="20"/>
        <end position="42"/>
    </location>
</feature>
<organism evidence="2 3">
    <name type="scientific">Candidatus Desulfobacillus denitrificans</name>
    <dbReference type="NCBI Taxonomy" id="2608985"/>
    <lineage>
        <taxon>Bacteria</taxon>
        <taxon>Pseudomonadati</taxon>
        <taxon>Pseudomonadota</taxon>
        <taxon>Betaproteobacteria</taxon>
        <taxon>Candidatus Desulfobacillus</taxon>
    </lineage>
</organism>
<evidence type="ECO:0000313" key="3">
    <source>
        <dbReference type="Proteomes" id="UP000662914"/>
    </source>
</evidence>
<dbReference type="Proteomes" id="UP000662914">
    <property type="component" value="Chromosome"/>
</dbReference>
<evidence type="ECO:0008006" key="4">
    <source>
        <dbReference type="Google" id="ProtNLM"/>
    </source>
</evidence>
<keyword evidence="1" id="KW-0472">Membrane</keyword>
<evidence type="ECO:0000256" key="1">
    <source>
        <dbReference type="SAM" id="Phobius"/>
    </source>
</evidence>
<reference evidence="2" key="1">
    <citation type="journal article" name="DNA Res.">
        <title>The physiological potential of anammox bacteria as revealed by their core genome structure.</title>
        <authorList>
            <person name="Okubo T."/>
            <person name="Toyoda A."/>
            <person name="Fukuhara K."/>
            <person name="Uchiyama I."/>
            <person name="Harigaya Y."/>
            <person name="Kuroiwa M."/>
            <person name="Suzuki T."/>
            <person name="Murakami Y."/>
            <person name="Suwa Y."/>
            <person name="Takami H."/>
        </authorList>
    </citation>
    <scope>NUCLEOTIDE SEQUENCE</scope>
    <source>
        <strain evidence="2">317325-3</strain>
    </source>
</reference>
<protein>
    <recommendedName>
        <fullName evidence="4">Type II secretion system protein</fullName>
    </recommendedName>
</protein>
<gene>
    <name evidence="2" type="ORF">DSYM_04790</name>
</gene>
<keyword evidence="1" id="KW-0812">Transmembrane</keyword>
<dbReference type="EMBL" id="AP021857">
    <property type="protein sequence ID" value="BBO19780.1"/>
    <property type="molecule type" value="Genomic_DNA"/>
</dbReference>
<name>A0A809QWG4_9PROT</name>
<sequence>MSRIDFRAVASNPRCRGASLVEVILFIVVVGIAAGGILMVFANTTRASADPLIRKQALAIAESLLEEIRLMPFTFCDPDDARVATATGAFVGPAGCAATVEALGPEAGETRYAALTPFDNVNDYNGFTMAGGILDITGAPIAGLDAYSAAVAVAPLAFGGIAAADALQVTVTVTGPGNIAVTLDGIRTRYAPNL</sequence>
<dbReference type="AlphaFoldDB" id="A0A809QWG4"/>
<evidence type="ECO:0000313" key="2">
    <source>
        <dbReference type="EMBL" id="BBO19780.1"/>
    </source>
</evidence>
<dbReference type="KEGG" id="ddz:DSYM_04790"/>
<keyword evidence="1" id="KW-1133">Transmembrane helix</keyword>